<dbReference type="Gene3D" id="3.40.50.1820">
    <property type="entry name" value="alpha/beta hydrolase"/>
    <property type="match status" value="1"/>
</dbReference>
<dbReference type="Pfam" id="PF00561">
    <property type="entry name" value="Abhydrolase_1"/>
    <property type="match status" value="1"/>
</dbReference>
<accession>A0A7W7LLA9</accession>
<dbReference type="GO" id="GO:0003824">
    <property type="term" value="F:catalytic activity"/>
    <property type="evidence" value="ECO:0007669"/>
    <property type="project" value="UniProtKB-ARBA"/>
</dbReference>
<dbReference type="InterPro" id="IPR029058">
    <property type="entry name" value="AB_hydrolase_fold"/>
</dbReference>
<dbReference type="InterPro" id="IPR000073">
    <property type="entry name" value="AB_hydrolase_1"/>
</dbReference>
<feature type="domain" description="AB hydrolase-1" evidence="1">
    <location>
        <begin position="17"/>
        <end position="245"/>
    </location>
</feature>
<dbReference type="PANTHER" id="PTHR43433">
    <property type="entry name" value="HYDROLASE, ALPHA/BETA FOLD FAMILY PROTEIN"/>
    <property type="match status" value="1"/>
</dbReference>
<protein>
    <submittedName>
        <fullName evidence="2">Pimeloyl-ACP methyl ester carboxylesterase</fullName>
    </submittedName>
</protein>
<dbReference type="SUPFAM" id="SSF53474">
    <property type="entry name" value="alpha/beta-Hydrolases"/>
    <property type="match status" value="1"/>
</dbReference>
<organism evidence="2 3">
    <name type="scientific">Streptomyces olivoverticillatus</name>
    <dbReference type="NCBI Taxonomy" id="66427"/>
    <lineage>
        <taxon>Bacteria</taxon>
        <taxon>Bacillati</taxon>
        <taxon>Actinomycetota</taxon>
        <taxon>Actinomycetes</taxon>
        <taxon>Kitasatosporales</taxon>
        <taxon>Streptomycetaceae</taxon>
        <taxon>Streptomyces</taxon>
    </lineage>
</organism>
<proteinExistence type="predicted"/>
<evidence type="ECO:0000259" key="1">
    <source>
        <dbReference type="Pfam" id="PF00561"/>
    </source>
</evidence>
<name>A0A7W7LLA9_9ACTN</name>
<comment type="caution">
    <text evidence="2">The sequence shown here is derived from an EMBL/GenBank/DDBJ whole genome shotgun (WGS) entry which is preliminary data.</text>
</comment>
<evidence type="ECO:0000313" key="3">
    <source>
        <dbReference type="Proteomes" id="UP000556084"/>
    </source>
</evidence>
<dbReference type="PRINTS" id="PR00111">
    <property type="entry name" value="ABHYDROLASE"/>
</dbReference>
<dbReference type="AlphaFoldDB" id="A0A7W7LLA9"/>
<reference evidence="2 3" key="1">
    <citation type="submission" date="2020-08" db="EMBL/GenBank/DDBJ databases">
        <title>Genomic Encyclopedia of Type Strains, Phase III (KMG-III): the genomes of soil and plant-associated and newly described type strains.</title>
        <authorList>
            <person name="Whitman W."/>
        </authorList>
    </citation>
    <scope>NUCLEOTIDE SEQUENCE [LARGE SCALE GENOMIC DNA]</scope>
    <source>
        <strain evidence="2 3">CECT 3266</strain>
    </source>
</reference>
<dbReference type="EMBL" id="JACHJH010000001">
    <property type="protein sequence ID" value="MBB4891731.1"/>
    <property type="molecule type" value="Genomic_DNA"/>
</dbReference>
<keyword evidence="3" id="KW-1185">Reference proteome</keyword>
<dbReference type="InterPro" id="IPR050471">
    <property type="entry name" value="AB_hydrolase"/>
</dbReference>
<dbReference type="PANTHER" id="PTHR43433:SF5">
    <property type="entry name" value="AB HYDROLASE-1 DOMAIN-CONTAINING PROTEIN"/>
    <property type="match status" value="1"/>
</dbReference>
<dbReference type="RefSeq" id="WP_184346253.1">
    <property type="nucleotide sequence ID" value="NZ_JACHJH010000001.1"/>
</dbReference>
<evidence type="ECO:0000313" key="2">
    <source>
        <dbReference type="EMBL" id="MBB4891731.1"/>
    </source>
</evidence>
<sequence>MTRISANLATTVTGSGPAVLLAHGAGGSIAGNYGLTIAALAEHHTVVAPDYPGSGKTPRATEPLTLDGLADALVESATAAGAETFTVLGYSMGTMVAVRAAARHPERVRGLVLTAGLARPDNRLRASLDLWRKLLDDGDLEMFARFVVLNGFSEDYFNSIPEGQVRGFLSIVARGVPAGAGDQAEVIRAAGADTTQDLPGITVPTLVISTTRDALVSPRHSRILAAGIRGAEYAEIDSGHAVMVERSAEWNKLILSFLERHGL</sequence>
<dbReference type="Proteomes" id="UP000556084">
    <property type="component" value="Unassembled WGS sequence"/>
</dbReference>
<gene>
    <name evidence="2" type="ORF">FHS39_000731</name>
</gene>